<gene>
    <name evidence="4" type="ORF">SLEP1_g46242</name>
</gene>
<evidence type="ECO:0008006" key="6">
    <source>
        <dbReference type="Google" id="ProtNLM"/>
    </source>
</evidence>
<proteinExistence type="inferred from homology"/>
<dbReference type="PANTHER" id="PTHR33227:SF6">
    <property type="entry name" value="PROTEIN GRIM REAPER"/>
    <property type="match status" value="1"/>
</dbReference>
<feature type="signal peptide" evidence="3">
    <location>
        <begin position="1"/>
        <end position="29"/>
    </location>
</feature>
<dbReference type="Proteomes" id="UP001054252">
    <property type="component" value="Unassembled WGS sequence"/>
</dbReference>
<organism evidence="4 5">
    <name type="scientific">Rubroshorea leprosula</name>
    <dbReference type="NCBI Taxonomy" id="152421"/>
    <lineage>
        <taxon>Eukaryota</taxon>
        <taxon>Viridiplantae</taxon>
        <taxon>Streptophyta</taxon>
        <taxon>Embryophyta</taxon>
        <taxon>Tracheophyta</taxon>
        <taxon>Spermatophyta</taxon>
        <taxon>Magnoliopsida</taxon>
        <taxon>eudicotyledons</taxon>
        <taxon>Gunneridae</taxon>
        <taxon>Pentapetalae</taxon>
        <taxon>rosids</taxon>
        <taxon>malvids</taxon>
        <taxon>Malvales</taxon>
        <taxon>Dipterocarpaceae</taxon>
        <taxon>Rubroshorea</taxon>
    </lineage>
</organism>
<evidence type="ECO:0000256" key="2">
    <source>
        <dbReference type="ARBA" id="ARBA00022729"/>
    </source>
</evidence>
<reference evidence="4 5" key="1">
    <citation type="journal article" date="2021" name="Commun. Biol.">
        <title>The genome of Shorea leprosula (Dipterocarpaceae) highlights the ecological relevance of drought in aseasonal tropical rainforests.</title>
        <authorList>
            <person name="Ng K.K.S."/>
            <person name="Kobayashi M.J."/>
            <person name="Fawcett J.A."/>
            <person name="Hatakeyama M."/>
            <person name="Paape T."/>
            <person name="Ng C.H."/>
            <person name="Ang C.C."/>
            <person name="Tnah L.H."/>
            <person name="Lee C.T."/>
            <person name="Nishiyama T."/>
            <person name="Sese J."/>
            <person name="O'Brien M.J."/>
            <person name="Copetti D."/>
            <person name="Mohd Noor M.I."/>
            <person name="Ong R.C."/>
            <person name="Putra M."/>
            <person name="Sireger I.Z."/>
            <person name="Indrioko S."/>
            <person name="Kosugi Y."/>
            <person name="Izuno A."/>
            <person name="Isagi Y."/>
            <person name="Lee S.L."/>
            <person name="Shimizu K.K."/>
        </authorList>
    </citation>
    <scope>NUCLEOTIDE SEQUENCE [LARGE SCALE GENOMIC DNA]</scope>
    <source>
        <strain evidence="4">214</strain>
    </source>
</reference>
<dbReference type="PANTHER" id="PTHR33227">
    <property type="entry name" value="STIGMA-SPECIFIC STIG1-LIKE PROTEIN 3"/>
    <property type="match status" value="1"/>
</dbReference>
<dbReference type="Pfam" id="PF04885">
    <property type="entry name" value="Stig1"/>
    <property type="match status" value="1"/>
</dbReference>
<accession>A0AAV5LLL0</accession>
<name>A0AAV5LLL0_9ROSI</name>
<comment type="caution">
    <text evidence="4">The sequence shown here is derived from an EMBL/GenBank/DDBJ whole genome shotgun (WGS) entry which is preliminary data.</text>
</comment>
<dbReference type="AlphaFoldDB" id="A0AAV5LLL0"/>
<dbReference type="EMBL" id="BPVZ01000127">
    <property type="protein sequence ID" value="GKV38318.1"/>
    <property type="molecule type" value="Genomic_DNA"/>
</dbReference>
<evidence type="ECO:0000256" key="1">
    <source>
        <dbReference type="ARBA" id="ARBA00006010"/>
    </source>
</evidence>
<evidence type="ECO:0000313" key="4">
    <source>
        <dbReference type="EMBL" id="GKV38318.1"/>
    </source>
</evidence>
<keyword evidence="2 3" id="KW-0732">Signal</keyword>
<sequence>MAAALIKLTAVISLTISLFLALHNPRISAFSTNVEDVEEDYILDTPVHHSRSRSRFLARIIRKGMHCNLINNICNGVPANNGTSLLYCCKKHCRNILRDVNNCGCCGKKCKFGERCCHGTCTDVAFNVNHCGKCNKKCLPGVRCECGSCGYA</sequence>
<evidence type="ECO:0000256" key="3">
    <source>
        <dbReference type="SAM" id="SignalP"/>
    </source>
</evidence>
<dbReference type="InterPro" id="IPR006969">
    <property type="entry name" value="Stig-like"/>
</dbReference>
<feature type="chain" id="PRO_5043786556" description="Protein GRIM REAPER-like" evidence="3">
    <location>
        <begin position="30"/>
        <end position="152"/>
    </location>
</feature>
<protein>
    <recommendedName>
        <fullName evidence="6">Protein GRIM REAPER-like</fullName>
    </recommendedName>
</protein>
<evidence type="ECO:0000313" key="5">
    <source>
        <dbReference type="Proteomes" id="UP001054252"/>
    </source>
</evidence>
<keyword evidence="5" id="KW-1185">Reference proteome</keyword>
<comment type="similarity">
    <text evidence="1">Belongs to the STIG1 family.</text>
</comment>